<keyword evidence="4" id="KW-1185">Reference proteome</keyword>
<evidence type="ECO:0000256" key="1">
    <source>
        <dbReference type="ARBA" id="ARBA00007689"/>
    </source>
</evidence>
<protein>
    <recommendedName>
        <fullName evidence="2">YCII-related domain-containing protein</fullName>
    </recommendedName>
</protein>
<name>A0ABP7WX51_9SPHI</name>
<dbReference type="RefSeq" id="WP_345104618.1">
    <property type="nucleotide sequence ID" value="NZ_BAABCV010000008.1"/>
</dbReference>
<dbReference type="InterPro" id="IPR005545">
    <property type="entry name" value="YCII"/>
</dbReference>
<evidence type="ECO:0000313" key="3">
    <source>
        <dbReference type="EMBL" id="GAA4099022.1"/>
    </source>
</evidence>
<dbReference type="SUPFAM" id="SSF54909">
    <property type="entry name" value="Dimeric alpha+beta barrel"/>
    <property type="match status" value="1"/>
</dbReference>
<dbReference type="PANTHER" id="PTHR35174:SF1">
    <property type="entry name" value="BLL0086 PROTEIN"/>
    <property type="match status" value="1"/>
</dbReference>
<dbReference type="Proteomes" id="UP001500841">
    <property type="component" value="Unassembled WGS sequence"/>
</dbReference>
<dbReference type="InterPro" id="IPR011008">
    <property type="entry name" value="Dimeric_a/b-barrel"/>
</dbReference>
<dbReference type="Pfam" id="PF03795">
    <property type="entry name" value="YCII"/>
    <property type="match status" value="1"/>
</dbReference>
<dbReference type="EMBL" id="BAABCV010000008">
    <property type="protein sequence ID" value="GAA4099022.1"/>
    <property type="molecule type" value="Genomic_DNA"/>
</dbReference>
<comment type="caution">
    <text evidence="3">The sequence shown here is derived from an EMBL/GenBank/DDBJ whole genome shotgun (WGS) entry which is preliminary data.</text>
</comment>
<organism evidence="3 4">
    <name type="scientific">Mucilaginibacter panaciglaebae</name>
    <dbReference type="NCBI Taxonomy" id="502331"/>
    <lineage>
        <taxon>Bacteria</taxon>
        <taxon>Pseudomonadati</taxon>
        <taxon>Bacteroidota</taxon>
        <taxon>Sphingobacteriia</taxon>
        <taxon>Sphingobacteriales</taxon>
        <taxon>Sphingobacteriaceae</taxon>
        <taxon>Mucilaginibacter</taxon>
    </lineage>
</organism>
<proteinExistence type="inferred from homology"/>
<reference evidence="4" key="1">
    <citation type="journal article" date="2019" name="Int. J. Syst. Evol. Microbiol.">
        <title>The Global Catalogue of Microorganisms (GCM) 10K type strain sequencing project: providing services to taxonomists for standard genome sequencing and annotation.</title>
        <authorList>
            <consortium name="The Broad Institute Genomics Platform"/>
            <consortium name="The Broad Institute Genome Sequencing Center for Infectious Disease"/>
            <person name="Wu L."/>
            <person name="Ma J."/>
        </authorList>
    </citation>
    <scope>NUCLEOTIDE SEQUENCE [LARGE SCALE GENOMIC DNA]</scope>
    <source>
        <strain evidence="4">JCM 17085</strain>
    </source>
</reference>
<dbReference type="PANTHER" id="PTHR35174">
    <property type="entry name" value="BLL7171 PROTEIN-RELATED"/>
    <property type="match status" value="1"/>
</dbReference>
<comment type="similarity">
    <text evidence="1">Belongs to the YciI family.</text>
</comment>
<evidence type="ECO:0000259" key="2">
    <source>
        <dbReference type="Pfam" id="PF03795"/>
    </source>
</evidence>
<accession>A0ABP7WX51</accession>
<sequence length="115" mass="12752">MNDFLLIFRRDESIENKFTPEQLKEATKPWQDWMGSLAAQNKLADRGNRLDFDGRVIKPGAVVTNGPYVEVKEVIGGYTVIRAASLEEAAEIAKGCPILNANGSVEVRQIVQMAM</sequence>
<dbReference type="Gene3D" id="3.30.70.1060">
    <property type="entry name" value="Dimeric alpha+beta barrel"/>
    <property type="match status" value="1"/>
</dbReference>
<feature type="domain" description="YCII-related" evidence="2">
    <location>
        <begin position="36"/>
        <end position="113"/>
    </location>
</feature>
<evidence type="ECO:0000313" key="4">
    <source>
        <dbReference type="Proteomes" id="UP001500841"/>
    </source>
</evidence>
<gene>
    <name evidence="3" type="ORF">GCM10022392_23840</name>
</gene>